<feature type="domain" description="OmpA-like" evidence="5">
    <location>
        <begin position="530"/>
        <end position="652"/>
    </location>
</feature>
<sequence>MKNYPKQHILFTLFVFGYTVITSAQNTEKKAATDYENYAFVDAKKTYERLYEKGLKSPDLVLKLANSCYFNADFESAAKYYKAFFDLGQNTVSAELYYRYAQSLKAITEYAKADEMMEKFKKQNSSDGRAKLALNQKDYLAVIKSNSGRFDITNAGINSKYSDYGTAFYQDKVVFATGRDVSSKSDKMDPWTGEGYTNLYLSNKNADGTLASAKILEGNLNTKYHESTPVFTKNGKTVYFTRNNFVNGKIGNDENATILLKIYKAELIDGQWKNIVELPFNSDQYSAAHPVLSTDEKTLYFASNMPGTIGQSDIFKVAIGFDGSLGTPENLGNKINTEGRETFPFISNENELYFASDGHPGLGGLDVFVAKGKKEGVYDEVINVGAPLNSSKDDFGFIINTATKLGFVTSNRDGGVGGDDIYRIKEIKPLQTACEQTLAGIVTDSNTKKAIEGVQIVLYDDNYKNLRSLMTDADGKFNFGVVDCSQKYYLQLSKKNYHVEEIPANTGDQSGETFLPVVLEESIQRVGLGDDLAKVFKINPIYFDFNKADIRMDAEIELSKILDFLLANPGIKIEIRSHTDSRLSDAYNFNLSKRRADSTKNWLIKYGVDANRLKAYGYGESQLLNKCADNVVCTEAEHQQNRRSEFIIVEIK</sequence>
<accession>A0ABR7JE32</accession>
<gene>
    <name evidence="6" type="ORF">H8R26_04985</name>
</gene>
<keyword evidence="2 4" id="KW-0472">Membrane</keyword>
<dbReference type="InterPro" id="IPR050330">
    <property type="entry name" value="Bact_OuterMem_StrucFunc"/>
</dbReference>
<dbReference type="CDD" id="cd07185">
    <property type="entry name" value="OmpA_C-like"/>
    <property type="match status" value="1"/>
</dbReference>
<dbReference type="Pfam" id="PF07676">
    <property type="entry name" value="PD40"/>
    <property type="match status" value="2"/>
</dbReference>
<dbReference type="Proteomes" id="UP000621670">
    <property type="component" value="Unassembled WGS sequence"/>
</dbReference>
<evidence type="ECO:0000256" key="2">
    <source>
        <dbReference type="ARBA" id="ARBA00023136"/>
    </source>
</evidence>
<dbReference type="InterPro" id="IPR011042">
    <property type="entry name" value="6-blade_b-propeller_TolB-like"/>
</dbReference>
<comment type="caution">
    <text evidence="6">The sequence shown here is derived from an EMBL/GenBank/DDBJ whole genome shotgun (WGS) entry which is preliminary data.</text>
</comment>
<dbReference type="Gene3D" id="1.25.40.10">
    <property type="entry name" value="Tetratricopeptide repeat domain"/>
    <property type="match status" value="1"/>
</dbReference>
<proteinExistence type="predicted"/>
<dbReference type="InterPro" id="IPR011990">
    <property type="entry name" value="TPR-like_helical_dom_sf"/>
</dbReference>
<dbReference type="InterPro" id="IPR036737">
    <property type="entry name" value="OmpA-like_sf"/>
</dbReference>
<evidence type="ECO:0000256" key="1">
    <source>
        <dbReference type="ARBA" id="ARBA00004442"/>
    </source>
</evidence>
<evidence type="ECO:0000313" key="7">
    <source>
        <dbReference type="Proteomes" id="UP000621670"/>
    </source>
</evidence>
<dbReference type="PANTHER" id="PTHR30329">
    <property type="entry name" value="STATOR ELEMENT OF FLAGELLAR MOTOR COMPLEX"/>
    <property type="match status" value="1"/>
</dbReference>
<evidence type="ECO:0000259" key="5">
    <source>
        <dbReference type="PROSITE" id="PS51123"/>
    </source>
</evidence>
<dbReference type="Gene3D" id="3.30.1330.60">
    <property type="entry name" value="OmpA-like domain"/>
    <property type="match status" value="1"/>
</dbReference>
<dbReference type="Pfam" id="PF13620">
    <property type="entry name" value="CarboxypepD_reg"/>
    <property type="match status" value="1"/>
</dbReference>
<dbReference type="InterPro" id="IPR006664">
    <property type="entry name" value="OMP_bac"/>
</dbReference>
<dbReference type="PROSITE" id="PS51123">
    <property type="entry name" value="OMPA_2"/>
    <property type="match status" value="1"/>
</dbReference>
<dbReference type="InterPro" id="IPR011659">
    <property type="entry name" value="WD40"/>
</dbReference>
<dbReference type="SUPFAM" id="SSF82171">
    <property type="entry name" value="DPP6 N-terminal domain-like"/>
    <property type="match status" value="1"/>
</dbReference>
<dbReference type="EMBL" id="JACRUM010000002">
    <property type="protein sequence ID" value="MBC5862769.1"/>
    <property type="molecule type" value="Genomic_DNA"/>
</dbReference>
<comment type="subcellular location">
    <subcellularLocation>
        <location evidence="1">Cell outer membrane</location>
    </subcellularLocation>
</comment>
<dbReference type="Pfam" id="PF00691">
    <property type="entry name" value="OmpA"/>
    <property type="match status" value="1"/>
</dbReference>
<dbReference type="SUPFAM" id="SSF48452">
    <property type="entry name" value="TPR-like"/>
    <property type="match status" value="1"/>
</dbReference>
<keyword evidence="7" id="KW-1185">Reference proteome</keyword>
<keyword evidence="3" id="KW-0998">Cell outer membrane</keyword>
<dbReference type="SUPFAM" id="SSF103088">
    <property type="entry name" value="OmpA-like"/>
    <property type="match status" value="1"/>
</dbReference>
<evidence type="ECO:0000313" key="6">
    <source>
        <dbReference type="EMBL" id="MBC5862769.1"/>
    </source>
</evidence>
<protein>
    <submittedName>
        <fullName evidence="6">OmpA family protein</fullName>
    </submittedName>
</protein>
<dbReference type="Gene3D" id="2.120.10.30">
    <property type="entry name" value="TolB, C-terminal domain"/>
    <property type="match status" value="1"/>
</dbReference>
<dbReference type="SUPFAM" id="SSF49478">
    <property type="entry name" value="Cna protein B-type domain"/>
    <property type="match status" value="1"/>
</dbReference>
<organism evidence="6 7">
    <name type="scientific">Flavobacterium turcicum</name>
    <dbReference type="NCBI Taxonomy" id="2764718"/>
    <lineage>
        <taxon>Bacteria</taxon>
        <taxon>Pseudomonadati</taxon>
        <taxon>Bacteroidota</taxon>
        <taxon>Flavobacteriia</taxon>
        <taxon>Flavobacteriales</taxon>
        <taxon>Flavobacteriaceae</taxon>
        <taxon>Flavobacterium</taxon>
    </lineage>
</organism>
<reference evidence="6 7" key="1">
    <citation type="submission" date="2020-08" db="EMBL/GenBank/DDBJ databases">
        <title>Description of novel Flavobacterium F-400 isolate.</title>
        <authorList>
            <person name="Saticioglu I."/>
            <person name="Duman M."/>
            <person name="Altun S."/>
        </authorList>
    </citation>
    <scope>NUCLEOTIDE SEQUENCE [LARGE SCALE GENOMIC DNA]</scope>
    <source>
        <strain evidence="6 7">F-400</strain>
    </source>
</reference>
<dbReference type="PRINTS" id="PR01021">
    <property type="entry name" value="OMPADOMAIN"/>
</dbReference>
<name>A0ABR7JE32_9FLAO</name>
<dbReference type="Gene3D" id="2.60.40.1120">
    <property type="entry name" value="Carboxypeptidase-like, regulatory domain"/>
    <property type="match status" value="1"/>
</dbReference>
<dbReference type="InterPro" id="IPR006665">
    <property type="entry name" value="OmpA-like"/>
</dbReference>
<evidence type="ECO:0000256" key="3">
    <source>
        <dbReference type="ARBA" id="ARBA00023237"/>
    </source>
</evidence>
<evidence type="ECO:0000256" key="4">
    <source>
        <dbReference type="PROSITE-ProRule" id="PRU00473"/>
    </source>
</evidence>
<dbReference type="RefSeq" id="WP_166133950.1">
    <property type="nucleotide sequence ID" value="NZ_JAAOBY010000002.1"/>
</dbReference>
<dbReference type="PANTHER" id="PTHR30329:SF21">
    <property type="entry name" value="LIPOPROTEIN YIAD-RELATED"/>
    <property type="match status" value="1"/>
</dbReference>